<evidence type="ECO:0000313" key="3">
    <source>
        <dbReference type="Proteomes" id="UP000075920"/>
    </source>
</evidence>
<evidence type="ECO:0000313" key="2">
    <source>
        <dbReference type="EnsemblMetazoa" id="AMIN014872-PA"/>
    </source>
</evidence>
<dbReference type="Proteomes" id="UP000075920">
    <property type="component" value="Unassembled WGS sequence"/>
</dbReference>
<evidence type="ECO:0000256" key="1">
    <source>
        <dbReference type="SAM" id="MobiDB-lite"/>
    </source>
</evidence>
<dbReference type="AlphaFoldDB" id="A0A182WQE9"/>
<name>A0A182WQE9_9DIPT</name>
<organism evidence="2 3">
    <name type="scientific">Anopheles minimus</name>
    <dbReference type="NCBI Taxonomy" id="112268"/>
    <lineage>
        <taxon>Eukaryota</taxon>
        <taxon>Metazoa</taxon>
        <taxon>Ecdysozoa</taxon>
        <taxon>Arthropoda</taxon>
        <taxon>Hexapoda</taxon>
        <taxon>Insecta</taxon>
        <taxon>Pterygota</taxon>
        <taxon>Neoptera</taxon>
        <taxon>Endopterygota</taxon>
        <taxon>Diptera</taxon>
        <taxon>Nematocera</taxon>
        <taxon>Culicoidea</taxon>
        <taxon>Culicidae</taxon>
        <taxon>Anophelinae</taxon>
        <taxon>Anopheles</taxon>
    </lineage>
</organism>
<dbReference type="EnsemblMetazoa" id="AMIN014872-RA">
    <property type="protein sequence ID" value="AMIN014872-PA"/>
    <property type="gene ID" value="AMIN014872"/>
</dbReference>
<proteinExistence type="predicted"/>
<sequence length="25" mass="2907">MRQNTLERNAGGRSATRKKEINYNV</sequence>
<reference evidence="3" key="1">
    <citation type="submission" date="2013-03" db="EMBL/GenBank/DDBJ databases">
        <title>The Genome Sequence of Anopheles minimus MINIMUS1.</title>
        <authorList>
            <consortium name="The Broad Institute Genomics Platform"/>
            <person name="Neafsey D.E."/>
            <person name="Walton C."/>
            <person name="Walker B."/>
            <person name="Young S.K."/>
            <person name="Zeng Q."/>
            <person name="Gargeya S."/>
            <person name="Fitzgerald M."/>
            <person name="Haas B."/>
            <person name="Abouelleil A."/>
            <person name="Allen A.W."/>
            <person name="Alvarado L."/>
            <person name="Arachchi H.M."/>
            <person name="Berlin A.M."/>
            <person name="Chapman S.B."/>
            <person name="Gainer-Dewar J."/>
            <person name="Goldberg J."/>
            <person name="Griggs A."/>
            <person name="Gujja S."/>
            <person name="Hansen M."/>
            <person name="Howarth C."/>
            <person name="Imamovic A."/>
            <person name="Ireland A."/>
            <person name="Larimer J."/>
            <person name="McCowan C."/>
            <person name="Murphy C."/>
            <person name="Pearson M."/>
            <person name="Poon T.W."/>
            <person name="Priest M."/>
            <person name="Roberts A."/>
            <person name="Saif S."/>
            <person name="Shea T."/>
            <person name="Sisk P."/>
            <person name="Sykes S."/>
            <person name="Wortman J."/>
            <person name="Nusbaum C."/>
            <person name="Birren B."/>
        </authorList>
    </citation>
    <scope>NUCLEOTIDE SEQUENCE [LARGE SCALE GENOMIC DNA]</scope>
    <source>
        <strain evidence="3">MINIMUS1</strain>
    </source>
</reference>
<reference evidence="2" key="2">
    <citation type="submission" date="2020-05" db="UniProtKB">
        <authorList>
            <consortium name="EnsemblMetazoa"/>
        </authorList>
    </citation>
    <scope>IDENTIFICATION</scope>
    <source>
        <strain evidence="2">MINIMUS1</strain>
    </source>
</reference>
<dbReference type="VEuPathDB" id="VectorBase:AMIN014872"/>
<accession>A0A182WQE9</accession>
<feature type="region of interest" description="Disordered" evidence="1">
    <location>
        <begin position="1"/>
        <end position="25"/>
    </location>
</feature>
<keyword evidence="3" id="KW-1185">Reference proteome</keyword>
<protein>
    <submittedName>
        <fullName evidence="2">Uncharacterized protein</fullName>
    </submittedName>
</protein>